<evidence type="ECO:0000313" key="3">
    <source>
        <dbReference type="EMBL" id="CBF85569.1"/>
    </source>
</evidence>
<feature type="domain" description="Apiosidase-like catalytic" evidence="2">
    <location>
        <begin position="53"/>
        <end position="135"/>
    </location>
</feature>
<name>Q5BCD9_EMENI</name>
<dbReference type="KEGG" id="ani:ANIA_01791"/>
<keyword evidence="4" id="KW-1185">Reference proteome</keyword>
<dbReference type="Pfam" id="PF12904">
    <property type="entry name" value="Collagen_bind_2"/>
    <property type="match status" value="1"/>
</dbReference>
<dbReference type="eggNOG" id="ENOG502RX0M">
    <property type="taxonomic scope" value="Eukaryota"/>
</dbReference>
<dbReference type="RefSeq" id="XP_659395.1">
    <property type="nucleotide sequence ID" value="XM_654303.1"/>
</dbReference>
<reference evidence="4" key="1">
    <citation type="journal article" date="2005" name="Nature">
        <title>Sequencing of Aspergillus nidulans and comparative analysis with A. fumigatus and A. oryzae.</title>
        <authorList>
            <person name="Galagan J.E."/>
            <person name="Calvo S.E."/>
            <person name="Cuomo C."/>
            <person name="Ma L.J."/>
            <person name="Wortman J.R."/>
            <person name="Batzoglou S."/>
            <person name="Lee S.I."/>
            <person name="Basturkmen M."/>
            <person name="Spevak C.C."/>
            <person name="Clutterbuck J."/>
            <person name="Kapitonov V."/>
            <person name="Jurka J."/>
            <person name="Scazzocchio C."/>
            <person name="Farman M."/>
            <person name="Butler J."/>
            <person name="Purcell S."/>
            <person name="Harris S."/>
            <person name="Braus G.H."/>
            <person name="Draht O."/>
            <person name="Busch S."/>
            <person name="D'Enfert C."/>
            <person name="Bouchier C."/>
            <person name="Goldman G.H."/>
            <person name="Bell-Pedersen D."/>
            <person name="Griffiths-Jones S."/>
            <person name="Doonan J.H."/>
            <person name="Yu J."/>
            <person name="Vienken K."/>
            <person name="Pain A."/>
            <person name="Freitag M."/>
            <person name="Selker E.U."/>
            <person name="Archer D.B."/>
            <person name="Penalva M.A."/>
            <person name="Oakley B.R."/>
            <person name="Momany M."/>
            <person name="Tanaka T."/>
            <person name="Kumagai T."/>
            <person name="Asai K."/>
            <person name="Machida M."/>
            <person name="Nierman W.C."/>
            <person name="Denning D.W."/>
            <person name="Caddick M."/>
            <person name="Hynes M."/>
            <person name="Paoletti M."/>
            <person name="Fischer R."/>
            <person name="Miller B."/>
            <person name="Dyer P."/>
            <person name="Sachs M.S."/>
            <person name="Osmani S.A."/>
            <person name="Birren B.W."/>
        </authorList>
    </citation>
    <scope>NUCLEOTIDE SEQUENCE [LARGE SCALE GENOMIC DNA]</scope>
    <source>
        <strain evidence="4">FGSC A4 / ATCC 38163 / CBS 112.46 / NRRL 194 / M139</strain>
    </source>
</reference>
<proteinExistence type="predicted"/>
<dbReference type="PANTHER" id="PTHR37836">
    <property type="entry name" value="LMO1036 PROTEIN"/>
    <property type="match status" value="1"/>
</dbReference>
<dbReference type="Pfam" id="PF13204">
    <property type="entry name" value="Apiosidase"/>
    <property type="match status" value="2"/>
</dbReference>
<dbReference type="AlphaFoldDB" id="Q5BCD9"/>
<evidence type="ECO:0000259" key="2">
    <source>
        <dbReference type="Pfam" id="PF13204"/>
    </source>
</evidence>
<dbReference type="OMA" id="AWGKYVH"/>
<dbReference type="OrthoDB" id="2581507at2759"/>
<dbReference type="HOGENOM" id="CLU_023504_0_0_1"/>
<dbReference type="STRING" id="227321.Q5BCD9"/>
<gene>
    <name evidence="3" type="ORF">ANIA_01791</name>
</gene>
<dbReference type="InterPro" id="IPR025277">
    <property type="entry name" value="Apiosidase-like_cat_dom"/>
</dbReference>
<organism evidence="3 4">
    <name type="scientific">Emericella nidulans (strain FGSC A4 / ATCC 38163 / CBS 112.46 / NRRL 194 / M139)</name>
    <name type="common">Aspergillus nidulans</name>
    <dbReference type="NCBI Taxonomy" id="227321"/>
    <lineage>
        <taxon>Eukaryota</taxon>
        <taxon>Fungi</taxon>
        <taxon>Dikarya</taxon>
        <taxon>Ascomycota</taxon>
        <taxon>Pezizomycotina</taxon>
        <taxon>Eurotiomycetes</taxon>
        <taxon>Eurotiomycetidae</taxon>
        <taxon>Eurotiales</taxon>
        <taxon>Aspergillaceae</taxon>
        <taxon>Aspergillus</taxon>
        <taxon>Aspergillus subgen. Nidulantes</taxon>
    </lineage>
</organism>
<dbReference type="GeneID" id="2874806"/>
<feature type="domain" description="Apiosidase-like catalytic" evidence="2">
    <location>
        <begin position="139"/>
        <end position="305"/>
    </location>
</feature>
<sequence>MSIVYSYATGTCPQARWQLVLLSRRGAGIQKFCSNLLEEKAWRVPASYALTPSPNNRFLQDASGSPFFWQADTAWLLLHRLNYTEAETYLSNQAAEGINVVLAVGFTQIGIDSPNRNGDLPSKDVDVTGLNEHYWAPGVLNSTTAYDFGRFIGSRTLTSPKTLVGDTNPYRYYNPVYDAMVYGIVNGEREAISSLSSKPLLTIHPTNHWFSGGPLALASAFFEDSSWLTLDASQSGHTDYAPNSPIPSWNCRRGWETVERMYATGGRPVNDNEPHYENRYTNGKSANVVWNASDVRIGSWQAQMAIPAQDIIVGDAGVGDARITPTRDSDGLWIMVYTPTGQPFEITTTDLRSSNITASWYDLLSGEYKPFQFQRCSERKGSKLFTPPTANGHSDWVLVLEAL</sequence>
<dbReference type="InterPro" id="IPR024749">
    <property type="entry name" value="Collagen-bd_put"/>
</dbReference>
<accession>C8VPF0</accession>
<feature type="domain" description="Putative collagen-binding" evidence="1">
    <location>
        <begin position="306"/>
        <end position="401"/>
    </location>
</feature>
<evidence type="ECO:0008006" key="5">
    <source>
        <dbReference type="Google" id="ProtNLM"/>
    </source>
</evidence>
<dbReference type="InParanoid" id="Q5BCD9"/>
<accession>Q5BCD9</accession>
<evidence type="ECO:0000313" key="4">
    <source>
        <dbReference type="Proteomes" id="UP000000560"/>
    </source>
</evidence>
<dbReference type="Gene3D" id="3.20.20.80">
    <property type="entry name" value="Glycosidases"/>
    <property type="match status" value="2"/>
</dbReference>
<protein>
    <recommendedName>
        <fullName evidence="5">DUF4038 domain-containing protein</fullName>
    </recommendedName>
</protein>
<dbReference type="Proteomes" id="UP000000560">
    <property type="component" value="Chromosome VII"/>
</dbReference>
<evidence type="ECO:0000259" key="1">
    <source>
        <dbReference type="Pfam" id="PF12904"/>
    </source>
</evidence>
<reference evidence="4" key="2">
    <citation type="journal article" date="2009" name="Fungal Genet. Biol.">
        <title>The 2008 update of the Aspergillus nidulans genome annotation: a community effort.</title>
        <authorList>
            <person name="Wortman J.R."/>
            <person name="Gilsenan J.M."/>
            <person name="Joardar V."/>
            <person name="Deegan J."/>
            <person name="Clutterbuck J."/>
            <person name="Andersen M.R."/>
            <person name="Archer D."/>
            <person name="Bencina M."/>
            <person name="Braus G."/>
            <person name="Coutinho P."/>
            <person name="von Dohren H."/>
            <person name="Doonan J."/>
            <person name="Driessen A.J."/>
            <person name="Durek P."/>
            <person name="Espeso E."/>
            <person name="Fekete E."/>
            <person name="Flipphi M."/>
            <person name="Estrada C.G."/>
            <person name="Geysens S."/>
            <person name="Goldman G."/>
            <person name="de Groot P.W."/>
            <person name="Hansen K."/>
            <person name="Harris S.D."/>
            <person name="Heinekamp T."/>
            <person name="Helmstaedt K."/>
            <person name="Henrissat B."/>
            <person name="Hofmann G."/>
            <person name="Homan T."/>
            <person name="Horio T."/>
            <person name="Horiuchi H."/>
            <person name="James S."/>
            <person name="Jones M."/>
            <person name="Karaffa L."/>
            <person name="Karanyi Z."/>
            <person name="Kato M."/>
            <person name="Keller N."/>
            <person name="Kelly D.E."/>
            <person name="Kiel J.A."/>
            <person name="Kim J.M."/>
            <person name="van der Klei I.J."/>
            <person name="Klis F.M."/>
            <person name="Kovalchuk A."/>
            <person name="Krasevec N."/>
            <person name="Kubicek C.P."/>
            <person name="Liu B."/>
            <person name="Maccabe A."/>
            <person name="Meyer V."/>
            <person name="Mirabito P."/>
            <person name="Miskei M."/>
            <person name="Mos M."/>
            <person name="Mullins J."/>
            <person name="Nelson D.R."/>
            <person name="Nielsen J."/>
            <person name="Oakley B.R."/>
            <person name="Osmani S.A."/>
            <person name="Pakula T."/>
            <person name="Paszewski A."/>
            <person name="Paulsen I."/>
            <person name="Pilsyk S."/>
            <person name="Pocsi I."/>
            <person name="Punt P.J."/>
            <person name="Ram A.F."/>
            <person name="Ren Q."/>
            <person name="Robellet X."/>
            <person name="Robson G."/>
            <person name="Seiboth B."/>
            <person name="van Solingen P."/>
            <person name="Specht T."/>
            <person name="Sun J."/>
            <person name="Taheri-Talesh N."/>
            <person name="Takeshita N."/>
            <person name="Ussery D."/>
            <person name="vanKuyk P.A."/>
            <person name="Visser H."/>
            <person name="van de Vondervoort P.J."/>
            <person name="de Vries R.P."/>
            <person name="Walton J."/>
            <person name="Xiang X."/>
            <person name="Xiong Y."/>
            <person name="Zeng A.P."/>
            <person name="Brandt B.W."/>
            <person name="Cornell M.J."/>
            <person name="van den Hondel C.A."/>
            <person name="Visser J."/>
            <person name="Oliver S.G."/>
            <person name="Turner G."/>
        </authorList>
    </citation>
    <scope>GENOME REANNOTATION</scope>
    <source>
        <strain evidence="4">FGSC A4 / ATCC 38163 / CBS 112.46 / NRRL 194 / M139</strain>
    </source>
</reference>
<dbReference type="EMBL" id="BN001307">
    <property type="protein sequence ID" value="CBF85569.1"/>
    <property type="molecule type" value="Genomic_DNA"/>
</dbReference>
<dbReference type="PANTHER" id="PTHR37836:SF2">
    <property type="entry name" value="DUF4038 DOMAIN-CONTAINING PROTEIN"/>
    <property type="match status" value="1"/>
</dbReference>